<dbReference type="Gene3D" id="3.30.70.20">
    <property type="match status" value="1"/>
</dbReference>
<dbReference type="InterPro" id="IPR017896">
    <property type="entry name" value="4Fe4S_Fe-S-bd"/>
</dbReference>
<dbReference type="Proteomes" id="UP000198607">
    <property type="component" value="Unassembled WGS sequence"/>
</dbReference>
<dbReference type="AlphaFoldDB" id="A0A1G8J1A1"/>
<evidence type="ECO:0000313" key="3">
    <source>
        <dbReference type="Proteomes" id="UP000198607"/>
    </source>
</evidence>
<feature type="domain" description="4Fe-4S ferredoxin-type" evidence="1">
    <location>
        <begin position="289"/>
        <end position="318"/>
    </location>
</feature>
<accession>A0A1G8J1A1</accession>
<evidence type="ECO:0000259" key="1">
    <source>
        <dbReference type="PROSITE" id="PS51379"/>
    </source>
</evidence>
<name>A0A1G8J1A1_9RHOO</name>
<gene>
    <name evidence="2" type="ORF">SAMN05660652_03108</name>
</gene>
<feature type="domain" description="4Fe-4S ferredoxin-type" evidence="1">
    <location>
        <begin position="327"/>
        <end position="356"/>
    </location>
</feature>
<dbReference type="Pfam" id="PF12838">
    <property type="entry name" value="Fer4_7"/>
    <property type="match status" value="1"/>
</dbReference>
<keyword evidence="3" id="KW-1185">Reference proteome</keyword>
<dbReference type="PROSITE" id="PS51379">
    <property type="entry name" value="4FE4S_FER_2"/>
    <property type="match status" value="2"/>
</dbReference>
<dbReference type="OrthoDB" id="9800445at2"/>
<proteinExistence type="predicted"/>
<dbReference type="STRING" id="83767.SAMN05660652_03108"/>
<dbReference type="SUPFAM" id="SSF54862">
    <property type="entry name" value="4Fe-4S ferredoxins"/>
    <property type="match status" value="1"/>
</dbReference>
<dbReference type="EMBL" id="FNCY01000015">
    <property type="protein sequence ID" value="SDI24832.1"/>
    <property type="molecule type" value="Genomic_DNA"/>
</dbReference>
<sequence>MGHLLSDKSSLIPLIDRLNRYPIGLVDSAKLREILSLLFSEEEAFVASRFPLHEATSDELGELTGITIDRLLPILESMANKGLVMDLPYSGATYYLLVPGLIGFFEFTFMRRSPILTSPVSPAELARLMSEYLHENGRQGQTGEFFGSPTQLTRALAYPEHIPVTSRITAYEDARQIIEAADYCAVTLCYCRHKKEHLGKICRKGAPVDGLCMVLGEGARFLVRRGFAQERDKATLLAGLEQARLLGLTHVTDNVREKPSFLCNCCRCCCELMAGVQSGFANGVAKTPFLAEVDATQCDYCGDCLSTCNVKCIGLADTARHRSKAERHAEVDAGTCLGCGACIDACKNGAIHFVPRPVHTIPPRTRNRMYARILWEKGRIQPFLIDLARMKWRKAAKTFR</sequence>
<protein>
    <submittedName>
        <fullName evidence="2">4Fe-4S dicluster domain-containing protein</fullName>
    </submittedName>
</protein>
<organism evidence="2 3">
    <name type="scientific">Propionivibrio dicarboxylicus</name>
    <dbReference type="NCBI Taxonomy" id="83767"/>
    <lineage>
        <taxon>Bacteria</taxon>
        <taxon>Pseudomonadati</taxon>
        <taxon>Pseudomonadota</taxon>
        <taxon>Betaproteobacteria</taxon>
        <taxon>Rhodocyclales</taxon>
        <taxon>Rhodocyclaceae</taxon>
        <taxon>Propionivibrio</taxon>
    </lineage>
</organism>
<dbReference type="RefSeq" id="WP_091938836.1">
    <property type="nucleotide sequence ID" value="NZ_FNCY01000015.1"/>
</dbReference>
<reference evidence="2 3" key="1">
    <citation type="submission" date="2016-10" db="EMBL/GenBank/DDBJ databases">
        <authorList>
            <person name="de Groot N.N."/>
        </authorList>
    </citation>
    <scope>NUCLEOTIDE SEQUENCE [LARGE SCALE GENOMIC DNA]</scope>
    <source>
        <strain evidence="2 3">DSM 5885</strain>
    </source>
</reference>
<evidence type="ECO:0000313" key="2">
    <source>
        <dbReference type="EMBL" id="SDI24832.1"/>
    </source>
</evidence>